<sequence length="312" mass="34077">MAGEKGRLLITGGSGMVGRNLREHPAIAGWQVLAPSSAELDLTDAAAVRRWLADHRPDAVIHAAGLVGGIQANMARPVDFLVINAAIGQSVILGAREAGITRFINLASTCMYPRGMDTPLSEDMVLTGELEPTNEGYAIAKILATRLCQYIRREDASLHYKTLIPCNLYGRHDKFDPAHSHLVPAVIHKVHQAKQAGSDSVEIWGDGTARREFLYAGDLADATLRALDRIDTLPDLMNVGLGHDHSINDYYAAAAEVVGWTGRFVHDLSRPVGMKRKLSDVSCLSAWGWQAPTSLRDGLRRTYDFYLERVAA</sequence>
<dbReference type="CDD" id="cd05239">
    <property type="entry name" value="GDP_FS_SDR_e"/>
    <property type="match status" value="1"/>
</dbReference>
<dbReference type="InterPro" id="IPR036291">
    <property type="entry name" value="NAD(P)-bd_dom_sf"/>
</dbReference>
<feature type="binding site" evidence="5">
    <location>
        <position position="141"/>
    </location>
    <ligand>
        <name>NADP(+)</name>
        <dbReference type="ChEBI" id="CHEBI:58349"/>
    </ligand>
</feature>
<feature type="domain" description="NAD-dependent epimerase/dehydratase" evidence="6">
    <location>
        <begin position="9"/>
        <end position="240"/>
    </location>
</feature>
<keyword evidence="8" id="KW-1185">Reference proteome</keyword>
<keyword evidence="4 5" id="KW-0413">Isomerase</keyword>
<evidence type="ECO:0000313" key="8">
    <source>
        <dbReference type="Proteomes" id="UP000731907"/>
    </source>
</evidence>
<dbReference type="InterPro" id="IPR028614">
    <property type="entry name" value="GDP_fucose/colitose_synth"/>
</dbReference>
<dbReference type="PANTHER" id="PTHR43238:SF1">
    <property type="entry name" value="GDP-L-FUCOSE SYNTHASE"/>
    <property type="match status" value="1"/>
</dbReference>
<feature type="binding site" evidence="5">
    <location>
        <position position="181"/>
    </location>
    <ligand>
        <name>NADP(+)</name>
        <dbReference type="ChEBI" id="CHEBI:58349"/>
    </ligand>
</feature>
<feature type="active site" description="Proton donor/acceptor" evidence="5">
    <location>
        <position position="137"/>
    </location>
</feature>
<dbReference type="EMBL" id="JAAATX020000006">
    <property type="protein sequence ID" value="MBU9698234.1"/>
    <property type="molecule type" value="Genomic_DNA"/>
</dbReference>
<evidence type="ECO:0000259" key="6">
    <source>
        <dbReference type="Pfam" id="PF01370"/>
    </source>
</evidence>
<dbReference type="Gene3D" id="3.90.25.10">
    <property type="entry name" value="UDP-galactose 4-epimerase, domain 1"/>
    <property type="match status" value="1"/>
</dbReference>
<evidence type="ECO:0000256" key="3">
    <source>
        <dbReference type="ARBA" id="ARBA00023002"/>
    </source>
</evidence>
<dbReference type="Gene3D" id="3.40.50.720">
    <property type="entry name" value="NAD(P)-binding Rossmann-like Domain"/>
    <property type="match status" value="1"/>
</dbReference>
<comment type="similarity">
    <text evidence="1 5">Belongs to the NAD(P)-dependent epimerase/dehydratase family. Fucose synthase subfamily.</text>
</comment>
<keyword evidence="2 5" id="KW-0521">NADP</keyword>
<accession>A0ABS6J5V1</accession>
<feature type="binding site" evidence="5">
    <location>
        <begin position="12"/>
        <end position="18"/>
    </location>
    <ligand>
        <name>NADP(+)</name>
        <dbReference type="ChEBI" id="CHEBI:58349"/>
    </ligand>
</feature>
<dbReference type="SUPFAM" id="SSF51735">
    <property type="entry name" value="NAD(P)-binding Rossmann-fold domains"/>
    <property type="match status" value="1"/>
</dbReference>
<dbReference type="Pfam" id="PF01370">
    <property type="entry name" value="Epimerase"/>
    <property type="match status" value="1"/>
</dbReference>
<dbReference type="RefSeq" id="WP_161762349.1">
    <property type="nucleotide sequence ID" value="NZ_JAAATX020000006.1"/>
</dbReference>
<feature type="binding site" evidence="5">
    <location>
        <position position="189"/>
    </location>
    <ligand>
        <name>substrate</name>
    </ligand>
</feature>
<evidence type="ECO:0000313" key="7">
    <source>
        <dbReference type="EMBL" id="MBU9698234.1"/>
    </source>
</evidence>
<comment type="caution">
    <text evidence="7">The sequence shown here is derived from an EMBL/GenBank/DDBJ whole genome shotgun (WGS) entry which is preliminary data.</text>
</comment>
<evidence type="ECO:0000256" key="5">
    <source>
        <dbReference type="HAMAP-Rule" id="MF_00956"/>
    </source>
</evidence>
<evidence type="ECO:0000256" key="2">
    <source>
        <dbReference type="ARBA" id="ARBA00022857"/>
    </source>
</evidence>
<dbReference type="Proteomes" id="UP000731907">
    <property type="component" value="Unassembled WGS sequence"/>
</dbReference>
<feature type="site" description="Important for catalytic activity" evidence="5">
    <location>
        <position position="108"/>
    </location>
</feature>
<organism evidence="7 8">
    <name type="scientific">Paragemmobacter amnigenus</name>
    <dbReference type="NCBI Taxonomy" id="2852097"/>
    <lineage>
        <taxon>Bacteria</taxon>
        <taxon>Pseudomonadati</taxon>
        <taxon>Pseudomonadota</taxon>
        <taxon>Alphaproteobacteria</taxon>
        <taxon>Rhodobacterales</taxon>
        <taxon>Paracoccaceae</taxon>
        <taxon>Paragemmobacter</taxon>
    </lineage>
</organism>
<feature type="site" description="Important for catalytic activity" evidence="5">
    <location>
        <position position="110"/>
    </location>
</feature>
<keyword evidence="3 5" id="KW-0560">Oxidoreductase</keyword>
<protein>
    <recommendedName>
        <fullName evidence="5">GDP-L-fucose synthase</fullName>
        <ecNumber evidence="5">1.1.1.271</ecNumber>
    </recommendedName>
    <alternativeName>
        <fullName evidence="5">GDP-4-keto-6-deoxy-D-mannose-3,5-epimerase-4-reductase</fullName>
    </alternativeName>
</protein>
<comment type="function">
    <text evidence="5">Catalyzes the two-step NADP-dependent conversion of GDP-4-dehydro-6-deoxy-D-mannose to GDP-fucose, involving an epimerase and a reductase reaction.</text>
</comment>
<dbReference type="PANTHER" id="PTHR43238">
    <property type="entry name" value="GDP-L-FUCOSE SYNTHASE"/>
    <property type="match status" value="1"/>
</dbReference>
<evidence type="ECO:0000256" key="4">
    <source>
        <dbReference type="ARBA" id="ARBA00023235"/>
    </source>
</evidence>
<proteinExistence type="inferred from homology"/>
<feature type="binding site" evidence="5">
    <location>
        <position position="204"/>
    </location>
    <ligand>
        <name>substrate</name>
    </ligand>
</feature>
<comment type="catalytic activity">
    <reaction evidence="5">
        <text>GDP-beta-L-fucose + NADP(+) = GDP-4-dehydro-alpha-D-rhamnose + NADPH + H(+)</text>
        <dbReference type="Rhea" id="RHEA:18885"/>
        <dbReference type="ChEBI" id="CHEBI:15378"/>
        <dbReference type="ChEBI" id="CHEBI:57273"/>
        <dbReference type="ChEBI" id="CHEBI:57783"/>
        <dbReference type="ChEBI" id="CHEBI:57964"/>
        <dbReference type="ChEBI" id="CHEBI:58349"/>
        <dbReference type="EC" id="1.1.1.271"/>
    </reaction>
</comment>
<dbReference type="HAMAP" id="MF_00956">
    <property type="entry name" value="GDP_fucose_synth"/>
    <property type="match status" value="1"/>
</dbReference>
<comment type="caution">
    <text evidence="5">Lacks conserved residue(s) required for the propagation of feature annotation.</text>
</comment>
<gene>
    <name evidence="5" type="primary">fcl</name>
    <name evidence="7" type="ORF">GU927_010295</name>
</gene>
<dbReference type="EC" id="1.1.1.271" evidence="5"/>
<name>A0ABS6J5V1_9RHOB</name>
<feature type="binding site" evidence="5">
    <location>
        <begin position="106"/>
        <end position="109"/>
    </location>
    <ligand>
        <name>NADP(+)</name>
        <dbReference type="ChEBI" id="CHEBI:58349"/>
    </ligand>
</feature>
<evidence type="ECO:0000256" key="1">
    <source>
        <dbReference type="ARBA" id="ARBA00005959"/>
    </source>
</evidence>
<keyword evidence="5" id="KW-0511">Multifunctional enzyme</keyword>
<feature type="binding site" evidence="5">
    <location>
        <begin position="165"/>
        <end position="168"/>
    </location>
    <ligand>
        <name>NADP(+)</name>
        <dbReference type="ChEBI" id="CHEBI:58349"/>
    </ligand>
</feature>
<dbReference type="InterPro" id="IPR001509">
    <property type="entry name" value="Epimerase_deHydtase"/>
</dbReference>
<reference evidence="7 8" key="1">
    <citation type="submission" date="2021-06" db="EMBL/GenBank/DDBJ databases">
        <title>Rhodobacteraceae bacterium strain HSP-20.</title>
        <authorList>
            <person name="Chen W.-M."/>
        </authorList>
    </citation>
    <scope>NUCLEOTIDE SEQUENCE [LARGE SCALE GENOMIC DNA]</scope>
    <source>
        <strain evidence="7 8">HSP-20</strain>
    </source>
</reference>
<comment type="pathway">
    <text evidence="5">Nucleotide-sugar biosynthesis; GDP-L-fucose biosynthesis via de novo pathway; GDP-L-fucose from GDP-alpha-D-mannose: step 2/2.</text>
</comment>
<feature type="binding site" evidence="5">
    <location>
        <position position="211"/>
    </location>
    <ligand>
        <name>substrate</name>
    </ligand>
</feature>